<dbReference type="InterPro" id="IPR005135">
    <property type="entry name" value="Endo/exonuclease/phosphatase"/>
</dbReference>
<accession>A0AAD5JW59</accession>
<dbReference type="GO" id="GO:0004519">
    <property type="term" value="F:endonuclease activity"/>
    <property type="evidence" value="ECO:0007669"/>
    <property type="project" value="UniProtKB-KW"/>
</dbReference>
<reference evidence="5" key="2">
    <citation type="submission" date="2023-02" db="EMBL/GenBank/DDBJ databases">
        <authorList>
            <consortium name="DOE Joint Genome Institute"/>
            <person name="Mondo S.J."/>
            <person name="Chang Y."/>
            <person name="Wang Y."/>
            <person name="Ahrendt S."/>
            <person name="Andreopoulos W."/>
            <person name="Barry K."/>
            <person name="Beard J."/>
            <person name="Benny G.L."/>
            <person name="Blankenship S."/>
            <person name="Bonito G."/>
            <person name="Cuomo C."/>
            <person name="Desiro A."/>
            <person name="Gervers K.A."/>
            <person name="Hundley H."/>
            <person name="Kuo A."/>
            <person name="LaButti K."/>
            <person name="Lang B.F."/>
            <person name="Lipzen A."/>
            <person name="O'Donnell K."/>
            <person name="Pangilinan J."/>
            <person name="Reynolds N."/>
            <person name="Sandor L."/>
            <person name="Smith M.W."/>
            <person name="Tsang A."/>
            <person name="Grigoriev I.V."/>
            <person name="Stajich J.E."/>
            <person name="Spatafora J.W."/>
        </authorList>
    </citation>
    <scope>NUCLEOTIDE SEQUENCE</scope>
    <source>
        <strain evidence="5">RSA 2281</strain>
    </source>
</reference>
<protein>
    <submittedName>
        <fullName evidence="5">Endonuclease/exonuclease/phosphatase</fullName>
    </submittedName>
</protein>
<dbReference type="Pfam" id="PF03372">
    <property type="entry name" value="Exo_endo_phos"/>
    <property type="match status" value="1"/>
</dbReference>
<dbReference type="SUPFAM" id="SSF56219">
    <property type="entry name" value="DNase I-like"/>
    <property type="match status" value="1"/>
</dbReference>
<dbReference type="PANTHER" id="PTHR12121:SF45">
    <property type="entry name" value="NOCTURNIN"/>
    <property type="match status" value="1"/>
</dbReference>
<feature type="region of interest" description="Disordered" evidence="3">
    <location>
        <begin position="1"/>
        <end position="48"/>
    </location>
</feature>
<feature type="region of interest" description="Disordered" evidence="3">
    <location>
        <begin position="266"/>
        <end position="324"/>
    </location>
</feature>
<dbReference type="AlphaFoldDB" id="A0AAD5JW59"/>
<dbReference type="Proteomes" id="UP001209540">
    <property type="component" value="Unassembled WGS sequence"/>
</dbReference>
<organism evidence="5 6">
    <name type="scientific">Phascolomyces articulosus</name>
    <dbReference type="NCBI Taxonomy" id="60185"/>
    <lineage>
        <taxon>Eukaryota</taxon>
        <taxon>Fungi</taxon>
        <taxon>Fungi incertae sedis</taxon>
        <taxon>Mucoromycota</taxon>
        <taxon>Mucoromycotina</taxon>
        <taxon>Mucoromycetes</taxon>
        <taxon>Mucorales</taxon>
        <taxon>Lichtheimiaceae</taxon>
        <taxon>Phascolomyces</taxon>
    </lineage>
</organism>
<keyword evidence="6" id="KW-1185">Reference proteome</keyword>
<feature type="compositionally biased region" description="Basic and acidic residues" evidence="3">
    <location>
        <begin position="1"/>
        <end position="14"/>
    </location>
</feature>
<keyword evidence="5" id="KW-0255">Endonuclease</keyword>
<feature type="compositionally biased region" description="Polar residues" evidence="3">
    <location>
        <begin position="279"/>
        <end position="291"/>
    </location>
</feature>
<evidence type="ECO:0000256" key="2">
    <source>
        <dbReference type="ARBA" id="ARBA00022801"/>
    </source>
</evidence>
<evidence type="ECO:0000313" key="6">
    <source>
        <dbReference type="Proteomes" id="UP001209540"/>
    </source>
</evidence>
<dbReference type="InterPro" id="IPR036691">
    <property type="entry name" value="Endo/exonu/phosph_ase_sf"/>
</dbReference>
<keyword evidence="5" id="KW-0540">Nuclease</keyword>
<name>A0AAD5JW59_9FUNG</name>
<evidence type="ECO:0000259" key="4">
    <source>
        <dbReference type="Pfam" id="PF03372"/>
    </source>
</evidence>
<comment type="caution">
    <text evidence="5">The sequence shown here is derived from an EMBL/GenBank/DDBJ whole genome shotgun (WGS) entry which is preliminary data.</text>
</comment>
<reference evidence="5" key="1">
    <citation type="journal article" date="2022" name="IScience">
        <title>Evolution of zygomycete secretomes and the origins of terrestrial fungal ecologies.</title>
        <authorList>
            <person name="Chang Y."/>
            <person name="Wang Y."/>
            <person name="Mondo S."/>
            <person name="Ahrendt S."/>
            <person name="Andreopoulos W."/>
            <person name="Barry K."/>
            <person name="Beard J."/>
            <person name="Benny G.L."/>
            <person name="Blankenship S."/>
            <person name="Bonito G."/>
            <person name="Cuomo C."/>
            <person name="Desiro A."/>
            <person name="Gervers K.A."/>
            <person name="Hundley H."/>
            <person name="Kuo A."/>
            <person name="LaButti K."/>
            <person name="Lang B.F."/>
            <person name="Lipzen A."/>
            <person name="O'Donnell K."/>
            <person name="Pangilinan J."/>
            <person name="Reynolds N."/>
            <person name="Sandor L."/>
            <person name="Smith M.E."/>
            <person name="Tsang A."/>
            <person name="Grigoriev I.V."/>
            <person name="Stajich J.E."/>
            <person name="Spatafora J.W."/>
        </authorList>
    </citation>
    <scope>NUCLEOTIDE SEQUENCE</scope>
    <source>
        <strain evidence="5">RSA 2281</strain>
    </source>
</reference>
<dbReference type="GO" id="GO:0000175">
    <property type="term" value="F:3'-5'-RNA exonuclease activity"/>
    <property type="evidence" value="ECO:0007669"/>
    <property type="project" value="TreeGrafter"/>
</dbReference>
<gene>
    <name evidence="5" type="ORF">BDA99DRAFT_516131</name>
</gene>
<proteinExistence type="inferred from homology"/>
<feature type="compositionally biased region" description="Basic and acidic residues" evidence="3">
    <location>
        <begin position="294"/>
        <end position="303"/>
    </location>
</feature>
<dbReference type="EMBL" id="JAIXMP010000020">
    <property type="protein sequence ID" value="KAI9257318.1"/>
    <property type="molecule type" value="Genomic_DNA"/>
</dbReference>
<dbReference type="Gene3D" id="3.60.10.10">
    <property type="entry name" value="Endonuclease/exonuclease/phosphatase"/>
    <property type="match status" value="1"/>
</dbReference>
<dbReference type="GO" id="GO:0006139">
    <property type="term" value="P:nucleobase-containing compound metabolic process"/>
    <property type="evidence" value="ECO:0007669"/>
    <property type="project" value="UniProtKB-ARBA"/>
</dbReference>
<feature type="compositionally biased region" description="Low complexity" evidence="3">
    <location>
        <begin position="27"/>
        <end position="46"/>
    </location>
</feature>
<sequence length="426" mass="48483">MGKDTTDIEKLKQEKKAKKLEKKRLSQNKQQTIQQQAQQPQPKPFQRSFHAIPNRKRLSKPSLGTFSIMSFNLLGQCLVKRKLFPDSGDMLKWKARRNMVSAELEMYNPDIMCLQEVDNYNEYYKPILEKLGYKAEYTKHIKKLHGLLIAYNPKIFKMIKYDTVDYDEASIGAKTWITSNIGQVMALKHIDHPEFGIVIGNTHLYWRPTATYERLRQSTIFINTIVNIQKSLQETELETQWAPIPTGDFNTTPDDPGYIAVTTTEMTSEEEAQLEESRTNPGSFMTKTSTTEDGEAKAEDKAPAPEQDEGEKVDQEEGVTKDTMPTSELVSLIKQGAPEAWHSIYSCHGEIDPKVSIPCIGEPKFTNYTAAFKGTLDYMFLRNNETSLVATEVLSMPPEETVLPSLPNRNFGSDHMCLISKFEFAV</sequence>
<feature type="compositionally biased region" description="Basic residues" evidence="3">
    <location>
        <begin position="15"/>
        <end position="26"/>
    </location>
</feature>
<dbReference type="PANTHER" id="PTHR12121">
    <property type="entry name" value="CARBON CATABOLITE REPRESSOR PROTEIN 4"/>
    <property type="match status" value="1"/>
</dbReference>
<dbReference type="InterPro" id="IPR050410">
    <property type="entry name" value="CCR4/nocturin_mRNA_transcr"/>
</dbReference>
<evidence type="ECO:0000313" key="5">
    <source>
        <dbReference type="EMBL" id="KAI9257318.1"/>
    </source>
</evidence>
<evidence type="ECO:0000256" key="1">
    <source>
        <dbReference type="ARBA" id="ARBA00010774"/>
    </source>
</evidence>
<feature type="domain" description="Endonuclease/exonuclease/phosphatase" evidence="4">
    <location>
        <begin position="69"/>
        <end position="415"/>
    </location>
</feature>
<keyword evidence="2" id="KW-0378">Hydrolase</keyword>
<evidence type="ECO:0000256" key="3">
    <source>
        <dbReference type="SAM" id="MobiDB-lite"/>
    </source>
</evidence>
<feature type="compositionally biased region" description="Basic and acidic residues" evidence="3">
    <location>
        <begin position="310"/>
        <end position="320"/>
    </location>
</feature>
<comment type="similarity">
    <text evidence="1">Belongs to the CCR4/nocturin family.</text>
</comment>